<reference evidence="2" key="1">
    <citation type="submission" date="2022-04" db="EMBL/GenBank/DDBJ databases">
        <title>Carnegiea gigantea Genome sequencing and assembly v2.</title>
        <authorList>
            <person name="Copetti D."/>
            <person name="Sanderson M.J."/>
            <person name="Burquez A."/>
            <person name="Wojciechowski M.F."/>
        </authorList>
    </citation>
    <scope>NUCLEOTIDE SEQUENCE</scope>
    <source>
        <strain evidence="2">SGP5-SGP5p</strain>
        <tissue evidence="2">Aerial part</tissue>
    </source>
</reference>
<feature type="region of interest" description="Disordered" evidence="1">
    <location>
        <begin position="327"/>
        <end position="349"/>
    </location>
</feature>
<proteinExistence type="predicted"/>
<evidence type="ECO:0000256" key="1">
    <source>
        <dbReference type="SAM" id="MobiDB-lite"/>
    </source>
</evidence>
<feature type="compositionally biased region" description="Polar residues" evidence="1">
    <location>
        <begin position="339"/>
        <end position="348"/>
    </location>
</feature>
<evidence type="ECO:0008006" key="4">
    <source>
        <dbReference type="Google" id="ProtNLM"/>
    </source>
</evidence>
<dbReference type="PANTHER" id="PTHR34222:SF99">
    <property type="entry name" value="PROTEIN, PUTATIVE-RELATED"/>
    <property type="match status" value="1"/>
</dbReference>
<name>A0A9Q1KCG3_9CARY</name>
<keyword evidence="3" id="KW-1185">Reference proteome</keyword>
<gene>
    <name evidence="2" type="ORF">Cgig2_019384</name>
</gene>
<sequence>MRASKVVGYAVFRVLQMEKTGKRSERERSREGGRKVQEECIQNNVCLTKRQRIMQFLMHLNEEYEAIRGQIFLLDPLPIVNKAYSMIQRVEKQRRVTNFVGISREVAAFVNRTSISNNGEVEAANAFLPKNRIKKDLRKTKSNKFCDYCQRTGHERDQCFKIIGYPEWYDRPKGKKKIVGPRQAANFINHSGDQDTPLDEDEYSIGGTNKSQFDSSFIQALAQEVMKITKGNQSNGNQHDTMVGTYENFAGGNVQLADKIILRTVLYVPEFKFNLLSLIKLLLDQNLCIHLYSTECIFQDLTTSQVVAVAHEHNGLHKLEPQANSKHIKKGGLGRRNSKQPLTDSGDQNMKAAVPSPVAIANKACSMGSDMLKEGDEERPCRVDLLASYAERRRGRRTVVGHVHCACIVNEM</sequence>
<accession>A0A9Q1KCG3</accession>
<comment type="caution">
    <text evidence="2">The sequence shown here is derived from an EMBL/GenBank/DDBJ whole genome shotgun (WGS) entry which is preliminary data.</text>
</comment>
<evidence type="ECO:0000313" key="3">
    <source>
        <dbReference type="Proteomes" id="UP001153076"/>
    </source>
</evidence>
<dbReference type="PANTHER" id="PTHR34222">
    <property type="entry name" value="GAG_PRE-INTEGRS DOMAIN-CONTAINING PROTEIN"/>
    <property type="match status" value="1"/>
</dbReference>
<protein>
    <recommendedName>
        <fullName evidence="4">Gag-pol polyprotein</fullName>
    </recommendedName>
</protein>
<dbReference type="Proteomes" id="UP001153076">
    <property type="component" value="Unassembled WGS sequence"/>
</dbReference>
<dbReference type="OrthoDB" id="5544992at2759"/>
<feature type="compositionally biased region" description="Basic residues" evidence="1">
    <location>
        <begin position="327"/>
        <end position="338"/>
    </location>
</feature>
<evidence type="ECO:0000313" key="2">
    <source>
        <dbReference type="EMBL" id="KAJ8440395.1"/>
    </source>
</evidence>
<dbReference type="EMBL" id="JAKOGI010000192">
    <property type="protein sequence ID" value="KAJ8440395.1"/>
    <property type="molecule type" value="Genomic_DNA"/>
</dbReference>
<dbReference type="AlphaFoldDB" id="A0A9Q1KCG3"/>
<organism evidence="2 3">
    <name type="scientific">Carnegiea gigantea</name>
    <dbReference type="NCBI Taxonomy" id="171969"/>
    <lineage>
        <taxon>Eukaryota</taxon>
        <taxon>Viridiplantae</taxon>
        <taxon>Streptophyta</taxon>
        <taxon>Embryophyta</taxon>
        <taxon>Tracheophyta</taxon>
        <taxon>Spermatophyta</taxon>
        <taxon>Magnoliopsida</taxon>
        <taxon>eudicotyledons</taxon>
        <taxon>Gunneridae</taxon>
        <taxon>Pentapetalae</taxon>
        <taxon>Caryophyllales</taxon>
        <taxon>Cactineae</taxon>
        <taxon>Cactaceae</taxon>
        <taxon>Cactoideae</taxon>
        <taxon>Echinocereeae</taxon>
        <taxon>Carnegiea</taxon>
    </lineage>
</organism>